<keyword evidence="1" id="KW-0418">Kinase</keyword>
<dbReference type="Proteomes" id="UP000241394">
    <property type="component" value="Unassembled WGS sequence"/>
</dbReference>
<reference evidence="1 2" key="1">
    <citation type="submission" date="2017-07" db="EMBL/GenBank/DDBJ databases">
        <title>An improved, manually edited Actinidia chinensis var. chinensis (kiwifruit) genome highlights the challenges associated with draft genomes and gene prediction in plants.</title>
        <authorList>
            <person name="Pilkington S."/>
            <person name="Crowhurst R."/>
            <person name="Hilario E."/>
            <person name="Nardozza S."/>
            <person name="Fraser L."/>
            <person name="Peng Y."/>
            <person name="Gunaseelan K."/>
            <person name="Simpson R."/>
            <person name="Tahir J."/>
            <person name="Deroles S."/>
            <person name="Templeton K."/>
            <person name="Luo Z."/>
            <person name="Davy M."/>
            <person name="Cheng C."/>
            <person name="Mcneilage M."/>
            <person name="Scaglione D."/>
            <person name="Liu Y."/>
            <person name="Zhang Q."/>
            <person name="Datson P."/>
            <person name="De Silva N."/>
            <person name="Gardiner S."/>
            <person name="Bassett H."/>
            <person name="Chagne D."/>
            <person name="Mccallum J."/>
            <person name="Dzierzon H."/>
            <person name="Deng C."/>
            <person name="Wang Y.-Y."/>
            <person name="Barron N."/>
            <person name="Manako K."/>
            <person name="Bowen J."/>
            <person name="Foster T."/>
            <person name="Erridge Z."/>
            <person name="Tiffin H."/>
            <person name="Waite C."/>
            <person name="Davies K."/>
            <person name="Grierson E."/>
            <person name="Laing W."/>
            <person name="Kirk R."/>
            <person name="Chen X."/>
            <person name="Wood M."/>
            <person name="Montefiori M."/>
            <person name="Brummell D."/>
            <person name="Schwinn K."/>
            <person name="Catanach A."/>
            <person name="Fullerton C."/>
            <person name="Li D."/>
            <person name="Meiyalaghan S."/>
            <person name="Nieuwenhuizen N."/>
            <person name="Read N."/>
            <person name="Prakash R."/>
            <person name="Hunter D."/>
            <person name="Zhang H."/>
            <person name="Mckenzie M."/>
            <person name="Knabel M."/>
            <person name="Harris A."/>
            <person name="Allan A."/>
            <person name="Chen A."/>
            <person name="Janssen B."/>
            <person name="Plunkett B."/>
            <person name="Dwamena C."/>
            <person name="Voogd C."/>
            <person name="Leif D."/>
            <person name="Lafferty D."/>
            <person name="Souleyre E."/>
            <person name="Varkonyi-Gasic E."/>
            <person name="Gambi F."/>
            <person name="Hanley J."/>
            <person name="Yao J.-L."/>
            <person name="Cheung J."/>
            <person name="David K."/>
            <person name="Warren B."/>
            <person name="Marsh K."/>
            <person name="Snowden K."/>
            <person name="Lin-Wang K."/>
            <person name="Brian L."/>
            <person name="Martinez-Sanchez M."/>
            <person name="Wang M."/>
            <person name="Ileperuma N."/>
            <person name="Macnee N."/>
            <person name="Campin R."/>
            <person name="Mcatee P."/>
            <person name="Drummond R."/>
            <person name="Espley R."/>
            <person name="Ireland H."/>
            <person name="Wu R."/>
            <person name="Atkinson R."/>
            <person name="Karunairetnam S."/>
            <person name="Bulley S."/>
            <person name="Chunkath S."/>
            <person name="Hanley Z."/>
            <person name="Storey R."/>
            <person name="Thrimawithana A."/>
            <person name="Thomson S."/>
            <person name="David C."/>
            <person name="Testolin R."/>
        </authorList>
    </citation>
    <scope>NUCLEOTIDE SEQUENCE [LARGE SCALE GENOMIC DNA]</scope>
    <source>
        <strain evidence="2">cv. Red5</strain>
        <tissue evidence="1">Young leaf</tissue>
    </source>
</reference>
<evidence type="ECO:0000313" key="1">
    <source>
        <dbReference type="EMBL" id="PSR80787.1"/>
    </source>
</evidence>
<dbReference type="STRING" id="1590841.A0A2R6NYX2"/>
<sequence length="352" mass="39040">MSSASNERETTPSPADELFYKGKLLPLHLPPRLQMVQNLLQNPTATTFQNTKHPIEDENYTIPFITSSTTPNTSTNTPLESCNISPSESCRVSCELSPIDYFFEWSTELSGFVADNLKKSWSKKLKLKLIKQSLLAQKLKASPAYLKTLFTKSACSDESSAKAASNVDFENDSKGKECLNKHIKVVKKSPFGQIGKGTYPTIAAVMKSLDKEMAEDVVNSHRKSFSGATKRRCVKTTSSSSSSSGSSSLSSSFSINSNGLFELQVLNRSSSANSEVESSIEGAKNNLKNCLVQVRYQVKLGFVHCLLQGSLFLRIKKDEKKKKKKRGFREREKDDHNVPSMVCENFCVECVI</sequence>
<dbReference type="PANTHER" id="PTHR33312:SF21">
    <property type="entry name" value="MEMBRANE-ASSOCIATED KINASE REGULATOR 3-RELATED"/>
    <property type="match status" value="1"/>
</dbReference>
<dbReference type="GO" id="GO:0019210">
    <property type="term" value="F:kinase inhibitor activity"/>
    <property type="evidence" value="ECO:0007669"/>
    <property type="project" value="InterPro"/>
</dbReference>
<dbReference type="InParanoid" id="A0A2R6NYX2"/>
<name>A0A2R6NYX2_ACTCC</name>
<gene>
    <name evidence="1" type="ORF">CEY00_Acc33672</name>
</gene>
<dbReference type="GO" id="GO:0005886">
    <property type="term" value="C:plasma membrane"/>
    <property type="evidence" value="ECO:0007669"/>
    <property type="project" value="InterPro"/>
</dbReference>
<dbReference type="PANTHER" id="PTHR33312">
    <property type="entry name" value="MEMBRANE-ASSOCIATED KINASE REGULATOR 4-RELATED"/>
    <property type="match status" value="1"/>
</dbReference>
<proteinExistence type="predicted"/>
<dbReference type="GO" id="GO:0016301">
    <property type="term" value="F:kinase activity"/>
    <property type="evidence" value="ECO:0007669"/>
    <property type="project" value="UniProtKB-KW"/>
</dbReference>
<accession>A0A2R6NYX2</accession>
<evidence type="ECO:0000313" key="2">
    <source>
        <dbReference type="Proteomes" id="UP000241394"/>
    </source>
</evidence>
<keyword evidence="2" id="KW-1185">Reference proteome</keyword>
<keyword evidence="1" id="KW-0808">Transferase</keyword>
<protein>
    <submittedName>
        <fullName evidence="1">Membrane-associated kinase regulator 4</fullName>
    </submittedName>
</protein>
<comment type="caution">
    <text evidence="1">The sequence shown here is derived from an EMBL/GenBank/DDBJ whole genome shotgun (WGS) entry which is preliminary data.</text>
</comment>
<dbReference type="Gramene" id="PSR80787">
    <property type="protein sequence ID" value="PSR80787"/>
    <property type="gene ID" value="CEY00_Acc33672"/>
</dbReference>
<dbReference type="AlphaFoldDB" id="A0A2R6NYX2"/>
<dbReference type="OMA" id="EYQFDWS"/>
<organism evidence="1 2">
    <name type="scientific">Actinidia chinensis var. chinensis</name>
    <name type="common">Chinese soft-hair kiwi</name>
    <dbReference type="NCBI Taxonomy" id="1590841"/>
    <lineage>
        <taxon>Eukaryota</taxon>
        <taxon>Viridiplantae</taxon>
        <taxon>Streptophyta</taxon>
        <taxon>Embryophyta</taxon>
        <taxon>Tracheophyta</taxon>
        <taxon>Spermatophyta</taxon>
        <taxon>Magnoliopsida</taxon>
        <taxon>eudicotyledons</taxon>
        <taxon>Gunneridae</taxon>
        <taxon>Pentapetalae</taxon>
        <taxon>asterids</taxon>
        <taxon>Ericales</taxon>
        <taxon>Actinidiaceae</taxon>
        <taxon>Actinidia</taxon>
    </lineage>
</organism>
<dbReference type="OrthoDB" id="1938320at2759"/>
<reference evidence="2" key="2">
    <citation type="journal article" date="2018" name="BMC Genomics">
        <title>A manually annotated Actinidia chinensis var. chinensis (kiwifruit) genome highlights the challenges associated with draft genomes and gene prediction in plants.</title>
        <authorList>
            <person name="Pilkington S.M."/>
            <person name="Crowhurst R."/>
            <person name="Hilario E."/>
            <person name="Nardozza S."/>
            <person name="Fraser L."/>
            <person name="Peng Y."/>
            <person name="Gunaseelan K."/>
            <person name="Simpson R."/>
            <person name="Tahir J."/>
            <person name="Deroles S.C."/>
            <person name="Templeton K."/>
            <person name="Luo Z."/>
            <person name="Davy M."/>
            <person name="Cheng C."/>
            <person name="McNeilage M."/>
            <person name="Scaglione D."/>
            <person name="Liu Y."/>
            <person name="Zhang Q."/>
            <person name="Datson P."/>
            <person name="De Silva N."/>
            <person name="Gardiner S.E."/>
            <person name="Bassett H."/>
            <person name="Chagne D."/>
            <person name="McCallum J."/>
            <person name="Dzierzon H."/>
            <person name="Deng C."/>
            <person name="Wang Y.Y."/>
            <person name="Barron L."/>
            <person name="Manako K."/>
            <person name="Bowen J."/>
            <person name="Foster T.M."/>
            <person name="Erridge Z.A."/>
            <person name="Tiffin H."/>
            <person name="Waite C.N."/>
            <person name="Davies K.M."/>
            <person name="Grierson E.P."/>
            <person name="Laing W.A."/>
            <person name="Kirk R."/>
            <person name="Chen X."/>
            <person name="Wood M."/>
            <person name="Montefiori M."/>
            <person name="Brummell D.A."/>
            <person name="Schwinn K.E."/>
            <person name="Catanach A."/>
            <person name="Fullerton C."/>
            <person name="Li D."/>
            <person name="Meiyalaghan S."/>
            <person name="Nieuwenhuizen N."/>
            <person name="Read N."/>
            <person name="Prakash R."/>
            <person name="Hunter D."/>
            <person name="Zhang H."/>
            <person name="McKenzie M."/>
            <person name="Knabel M."/>
            <person name="Harris A."/>
            <person name="Allan A.C."/>
            <person name="Gleave A."/>
            <person name="Chen A."/>
            <person name="Janssen B.J."/>
            <person name="Plunkett B."/>
            <person name="Ampomah-Dwamena C."/>
            <person name="Voogd C."/>
            <person name="Leif D."/>
            <person name="Lafferty D."/>
            <person name="Souleyre E.J.F."/>
            <person name="Varkonyi-Gasic E."/>
            <person name="Gambi F."/>
            <person name="Hanley J."/>
            <person name="Yao J.L."/>
            <person name="Cheung J."/>
            <person name="David K.M."/>
            <person name="Warren B."/>
            <person name="Marsh K."/>
            <person name="Snowden K.C."/>
            <person name="Lin-Wang K."/>
            <person name="Brian L."/>
            <person name="Martinez-Sanchez M."/>
            <person name="Wang M."/>
            <person name="Ileperuma N."/>
            <person name="Macnee N."/>
            <person name="Campin R."/>
            <person name="McAtee P."/>
            <person name="Drummond R.S.M."/>
            <person name="Espley R.V."/>
            <person name="Ireland H.S."/>
            <person name="Wu R."/>
            <person name="Atkinson R.G."/>
            <person name="Karunairetnam S."/>
            <person name="Bulley S."/>
            <person name="Chunkath S."/>
            <person name="Hanley Z."/>
            <person name="Storey R."/>
            <person name="Thrimawithana A.H."/>
            <person name="Thomson S."/>
            <person name="David C."/>
            <person name="Testolin R."/>
            <person name="Huang H."/>
            <person name="Hellens R.P."/>
            <person name="Schaffer R.J."/>
        </authorList>
    </citation>
    <scope>NUCLEOTIDE SEQUENCE [LARGE SCALE GENOMIC DNA]</scope>
    <source>
        <strain evidence="2">cv. Red5</strain>
    </source>
</reference>
<dbReference type="InterPro" id="IPR039620">
    <property type="entry name" value="BKI1/MAKR1/3/4"/>
</dbReference>
<dbReference type="EMBL" id="NKQK01000151">
    <property type="protein sequence ID" value="PSR80787.1"/>
    <property type="molecule type" value="Genomic_DNA"/>
</dbReference>